<dbReference type="AlphaFoldDB" id="A0AAU9KBH4"/>
<evidence type="ECO:0000256" key="2">
    <source>
        <dbReference type="SAM" id="MobiDB-lite"/>
    </source>
</evidence>
<evidence type="ECO:0000313" key="3">
    <source>
        <dbReference type="EMBL" id="CAG9335323.1"/>
    </source>
</evidence>
<sequence>MINFSEFKSQVKMAKKSVIQELYPHLFEEKEQAQSIINSMLKIEDEASSIKERATGKKQNWTPSDDYKENDDDFAIAYRVMESYKKEQKDKEKLDKARSNSKKVYREFDPRPAMEERHQKVLKQRQQRLENQNLISVGSKLEMLREERRKFQEEISPDELEAMKQLVKKEAEEIRQQDLIRKKHERAAEERERMAVQKQNLAKEKERIEKNFLEFKVKQIYTKILNTINSDERKNVNWAFKQILSYTIELKSKMIKIARKYRFKRINKYMARWRKYVKDFEIQKELERQRIEQEKMQFLNDTADNQYESWLLRRGLISWCKFMNQLRIEREQEEEEIKRKEKVERLMEFVRQRAEEEKELRIQQERKKQIEIEWRKQQQLIEMIEKRKIMEYEESQKRNQGVSQPKIDAAIDTPVIFEEAAVQASFDENREFVILQQENQQRTEPEKIVIEEEISYQQSESPTQNKKPQKVPKELAKMKQREEERKKKREALEQKYKEKRIKEEQEKKEKELIALAEEKKKKKEIIEKKKAEERQKKEAEEKKKQALMELKEKCEKSDKFYYFSLVAKMIKFWKMYCSNVKEAKIKAEVFGERAIKKLILRYFIEGIAVSRQETQEIDRRRMDFAYEHYLMRLKSCVFLNFIRNRDDHMERELEMAQHHDKYLLRISIQAWAEAKEVLKEERIIQENKDNQIALRFRLKKLGPKVIKTWKEAVEEEIEKKLKDQHTQAMWDKVQGWLKQPTTQYEDD</sequence>
<feature type="compositionally biased region" description="Basic and acidic residues" evidence="2">
    <location>
        <begin position="471"/>
        <end position="491"/>
    </location>
</feature>
<keyword evidence="4" id="KW-1185">Reference proteome</keyword>
<proteinExistence type="predicted"/>
<comment type="caution">
    <text evidence="3">The sequence shown here is derived from an EMBL/GenBank/DDBJ whole genome shotgun (WGS) entry which is preliminary data.</text>
</comment>
<accession>A0AAU9KBH4</accession>
<protein>
    <recommendedName>
        <fullName evidence="5">Trichohyalin-plectin-homology domain-containing protein</fullName>
    </recommendedName>
</protein>
<reference evidence="3" key="1">
    <citation type="submission" date="2021-09" db="EMBL/GenBank/DDBJ databases">
        <authorList>
            <consortium name="AG Swart"/>
            <person name="Singh M."/>
            <person name="Singh A."/>
            <person name="Seah K."/>
            <person name="Emmerich C."/>
        </authorList>
    </citation>
    <scope>NUCLEOTIDE SEQUENCE</scope>
    <source>
        <strain evidence="3">ATCC30299</strain>
    </source>
</reference>
<evidence type="ECO:0000256" key="1">
    <source>
        <dbReference type="SAM" id="Coils"/>
    </source>
</evidence>
<organism evidence="3 4">
    <name type="scientific">Blepharisma stoltei</name>
    <dbReference type="NCBI Taxonomy" id="1481888"/>
    <lineage>
        <taxon>Eukaryota</taxon>
        <taxon>Sar</taxon>
        <taxon>Alveolata</taxon>
        <taxon>Ciliophora</taxon>
        <taxon>Postciliodesmatophora</taxon>
        <taxon>Heterotrichea</taxon>
        <taxon>Heterotrichida</taxon>
        <taxon>Blepharismidae</taxon>
        <taxon>Blepharisma</taxon>
    </lineage>
</organism>
<feature type="region of interest" description="Disordered" evidence="2">
    <location>
        <begin position="455"/>
        <end position="491"/>
    </location>
</feature>
<dbReference type="Proteomes" id="UP001162131">
    <property type="component" value="Unassembled WGS sequence"/>
</dbReference>
<feature type="coiled-coil region" evidence="1">
    <location>
        <begin position="184"/>
        <end position="218"/>
    </location>
</feature>
<evidence type="ECO:0008006" key="5">
    <source>
        <dbReference type="Google" id="ProtNLM"/>
    </source>
</evidence>
<dbReference type="EMBL" id="CAJZBQ010000062">
    <property type="protein sequence ID" value="CAG9335323.1"/>
    <property type="molecule type" value="Genomic_DNA"/>
</dbReference>
<feature type="coiled-coil region" evidence="1">
    <location>
        <begin position="323"/>
        <end position="373"/>
    </location>
</feature>
<name>A0AAU9KBH4_9CILI</name>
<keyword evidence="1" id="KW-0175">Coiled coil</keyword>
<evidence type="ECO:0000313" key="4">
    <source>
        <dbReference type="Proteomes" id="UP001162131"/>
    </source>
</evidence>
<gene>
    <name evidence="3" type="ORF">BSTOLATCC_MIC63800</name>
</gene>